<accession>A0A0A0JMP2</accession>
<sequence length="166" mass="16379">MAADVLRPALQPVRTTTPDVVSRNGPAPLESPGVVHGAGPERVDVAPSIAAVPSEKSAAERAATADAAEPSADDGTTPSGLGVDVDVELSLTGPTPEIASTTPAPASSPATTTRTPRSTASATPSSSPTPPSATTRPAPEPAPTPEPVPEQEGSLLGGLLGLLFGR</sequence>
<proteinExistence type="predicted"/>
<gene>
    <name evidence="2" type="ORF">N803_15875</name>
</gene>
<dbReference type="AlphaFoldDB" id="A0A0A0JMP2"/>
<feature type="compositionally biased region" description="Low complexity" evidence="1">
    <location>
        <begin position="94"/>
        <end position="137"/>
    </location>
</feature>
<evidence type="ECO:0000256" key="1">
    <source>
        <dbReference type="SAM" id="MobiDB-lite"/>
    </source>
</evidence>
<feature type="compositionally biased region" description="Pro residues" evidence="1">
    <location>
        <begin position="138"/>
        <end position="148"/>
    </location>
</feature>
<dbReference type="STRING" id="1385521.N803_15875"/>
<dbReference type="Proteomes" id="UP000030011">
    <property type="component" value="Unassembled WGS sequence"/>
</dbReference>
<evidence type="ECO:0000313" key="3">
    <source>
        <dbReference type="Proteomes" id="UP000030011"/>
    </source>
</evidence>
<feature type="region of interest" description="Disordered" evidence="1">
    <location>
        <begin position="1"/>
        <end position="166"/>
    </location>
</feature>
<name>A0A0A0JMP2_9MICO</name>
<feature type="compositionally biased region" description="Low complexity" evidence="1">
    <location>
        <begin position="54"/>
        <end position="74"/>
    </location>
</feature>
<organism evidence="2 3">
    <name type="scientific">Knoellia subterranea KCTC 19937</name>
    <dbReference type="NCBI Taxonomy" id="1385521"/>
    <lineage>
        <taxon>Bacteria</taxon>
        <taxon>Bacillati</taxon>
        <taxon>Actinomycetota</taxon>
        <taxon>Actinomycetes</taxon>
        <taxon>Micrococcales</taxon>
        <taxon>Intrasporangiaceae</taxon>
        <taxon>Knoellia</taxon>
    </lineage>
</organism>
<protein>
    <submittedName>
        <fullName evidence="2">Uncharacterized protein</fullName>
    </submittedName>
</protein>
<comment type="caution">
    <text evidence="2">The sequence shown here is derived from an EMBL/GenBank/DDBJ whole genome shotgun (WGS) entry which is preliminary data.</text>
</comment>
<reference evidence="2 3" key="1">
    <citation type="submission" date="2013-08" db="EMBL/GenBank/DDBJ databases">
        <title>The genome sequence of Knoellia subterranea.</title>
        <authorList>
            <person name="Zhu W."/>
            <person name="Wang G."/>
        </authorList>
    </citation>
    <scope>NUCLEOTIDE SEQUENCE [LARGE SCALE GENOMIC DNA]</scope>
    <source>
        <strain evidence="2 3">KCTC 19937</strain>
    </source>
</reference>
<keyword evidence="3" id="KW-1185">Reference proteome</keyword>
<dbReference type="EMBL" id="AVPK01000007">
    <property type="protein sequence ID" value="KGN36891.1"/>
    <property type="molecule type" value="Genomic_DNA"/>
</dbReference>
<evidence type="ECO:0000313" key="2">
    <source>
        <dbReference type="EMBL" id="KGN36891.1"/>
    </source>
</evidence>